<dbReference type="EMBL" id="KJ019052">
    <property type="protein sequence ID" value="AIX20010.1"/>
    <property type="molecule type" value="Genomic_DNA"/>
</dbReference>
<accession>A0A0E3F3X0</accession>
<organism evidence="1 2">
    <name type="scientific">Synechococcus phage ACG-2014f_Syn7803C7</name>
    <dbReference type="NCBI Taxonomy" id="2790345"/>
    <lineage>
        <taxon>Viruses</taxon>
        <taxon>Duplodnaviria</taxon>
        <taxon>Heunggongvirae</taxon>
        <taxon>Uroviricota</taxon>
        <taxon>Caudoviricetes</taxon>
        <taxon>Pantevenvirales</taxon>
        <taxon>Kyanoviridae</taxon>
        <taxon>Atlauavirus</taxon>
        <taxon>Atlauavirus acg2014f</taxon>
    </lineage>
</organism>
<name>A0A0E3F3X0_9CAUD</name>
<evidence type="ECO:0000313" key="2">
    <source>
        <dbReference type="Proteomes" id="UP000185323"/>
    </source>
</evidence>
<dbReference type="Proteomes" id="UP000185323">
    <property type="component" value="Segment"/>
</dbReference>
<sequence>MAKPHTRQELVNYGLRQLGAPVLEINIADEQIDDLLDDTIQHFQERHYDGVVRTYLKYELTKEDIARGGDINPMVNPGITTVGPVTYPNPPKQVEDRYIENSNWIHLPDYVIGVEKVYVPREATGGVGGYINLIGPDGGLGGGCGGGGLGGGGLAGMGYLGGGDIISYFMAKQWMATYDYMFNPDAAIRFNKRMDRLYLDINWRRLTAGELIVVDCYRALDPEQFVEVYNDSWVKKWFTALLKKQWGQNLMKFKGTRLAGGIEMNGREIYDEGVKELEIIKNDMSSHYELPPLDMIG</sequence>
<keyword evidence="2" id="KW-1185">Reference proteome</keyword>
<reference evidence="1 2" key="1">
    <citation type="submission" date="2013-12" db="EMBL/GenBank/DDBJ databases">
        <title>Ecological redundancy of diverse viral populations within a natural community.</title>
        <authorList>
            <person name="Gregory A.C."/>
            <person name="LaButti K."/>
            <person name="Copeland A."/>
            <person name="Woyke T."/>
            <person name="Sullivan M.B."/>
        </authorList>
    </citation>
    <scope>NUCLEOTIDE SEQUENCE [LARGE SCALE GENOMIC DNA]</scope>
    <source>
        <strain evidence="1">Syn7803C7</strain>
    </source>
</reference>
<gene>
    <name evidence="1" type="ORF">Syn7803C7_119</name>
</gene>
<evidence type="ECO:0000313" key="1">
    <source>
        <dbReference type="EMBL" id="AIX20010.1"/>
    </source>
</evidence>
<proteinExistence type="predicted"/>
<protein>
    <submittedName>
        <fullName evidence="1">Neck protein</fullName>
    </submittedName>
</protein>
<dbReference type="KEGG" id="vg:24171975"/>